<comment type="caution">
    <text evidence="1">The sequence shown here is derived from an EMBL/GenBank/DDBJ whole genome shotgun (WGS) entry which is preliminary data.</text>
</comment>
<evidence type="ECO:0000313" key="1">
    <source>
        <dbReference type="EMBL" id="GBO33366.1"/>
    </source>
</evidence>
<protein>
    <submittedName>
        <fullName evidence="1">Uncharacterized protein</fullName>
    </submittedName>
</protein>
<dbReference type="EMBL" id="BGPR01056922">
    <property type="protein sequence ID" value="GBO33366.1"/>
    <property type="molecule type" value="Genomic_DNA"/>
</dbReference>
<keyword evidence="2" id="KW-1185">Reference proteome</keyword>
<organism evidence="1 2">
    <name type="scientific">Araneus ventricosus</name>
    <name type="common">Orbweaver spider</name>
    <name type="synonym">Epeira ventricosa</name>
    <dbReference type="NCBI Taxonomy" id="182803"/>
    <lineage>
        <taxon>Eukaryota</taxon>
        <taxon>Metazoa</taxon>
        <taxon>Ecdysozoa</taxon>
        <taxon>Arthropoda</taxon>
        <taxon>Chelicerata</taxon>
        <taxon>Arachnida</taxon>
        <taxon>Araneae</taxon>
        <taxon>Araneomorphae</taxon>
        <taxon>Entelegynae</taxon>
        <taxon>Araneoidea</taxon>
        <taxon>Araneidae</taxon>
        <taxon>Araneus</taxon>
    </lineage>
</organism>
<gene>
    <name evidence="1" type="ORF">AVEN_8116_1</name>
</gene>
<evidence type="ECO:0000313" key="2">
    <source>
        <dbReference type="Proteomes" id="UP000499080"/>
    </source>
</evidence>
<sequence>MYVNTITQRAGRMKFGTWFYTKVVDFYLISDRLRQRKSLCLSAHVGKRQPKVNRDKLKFGIWFYTKVVDFYLISDKLRNGSLCVYLPMLGNDNPKCTEIN</sequence>
<dbReference type="AlphaFoldDB" id="A0A4Y2WA77"/>
<reference evidence="1 2" key="1">
    <citation type="journal article" date="2019" name="Sci. Rep.">
        <title>Orb-weaving spider Araneus ventricosus genome elucidates the spidroin gene catalogue.</title>
        <authorList>
            <person name="Kono N."/>
            <person name="Nakamura H."/>
            <person name="Ohtoshi R."/>
            <person name="Moran D.A.P."/>
            <person name="Shinohara A."/>
            <person name="Yoshida Y."/>
            <person name="Fujiwara M."/>
            <person name="Mori M."/>
            <person name="Tomita M."/>
            <person name="Arakawa K."/>
        </authorList>
    </citation>
    <scope>NUCLEOTIDE SEQUENCE [LARGE SCALE GENOMIC DNA]</scope>
</reference>
<accession>A0A4Y2WA77</accession>
<dbReference type="Proteomes" id="UP000499080">
    <property type="component" value="Unassembled WGS sequence"/>
</dbReference>
<name>A0A4Y2WA77_ARAVE</name>
<proteinExistence type="predicted"/>